<dbReference type="Proteomes" id="UP000031967">
    <property type="component" value="Unassembled WGS sequence"/>
</dbReference>
<gene>
    <name evidence="1" type="ORF">SD70_09565</name>
</gene>
<dbReference type="EMBL" id="JXAK01000013">
    <property type="protein sequence ID" value="KIL41051.1"/>
    <property type="molecule type" value="Genomic_DNA"/>
</dbReference>
<accession>A0ABR5AJ32</accession>
<organism evidence="1 2">
    <name type="scientific">Gordoniibacillus kamchatkensis</name>
    <dbReference type="NCBI Taxonomy" id="1590651"/>
    <lineage>
        <taxon>Bacteria</taxon>
        <taxon>Bacillati</taxon>
        <taxon>Bacillota</taxon>
        <taxon>Bacilli</taxon>
        <taxon>Bacillales</taxon>
        <taxon>Paenibacillaceae</taxon>
        <taxon>Gordoniibacillus</taxon>
    </lineage>
</organism>
<sequence>MRRSAKQHVLTNLDTQLLQPSYTEAIALASPVLGDAELGAAYTSVSEQLKQTPNKSFRP</sequence>
<protein>
    <submittedName>
        <fullName evidence="1">Uncharacterized protein</fullName>
    </submittedName>
</protein>
<evidence type="ECO:0000313" key="1">
    <source>
        <dbReference type="EMBL" id="KIL41051.1"/>
    </source>
</evidence>
<reference evidence="1 2" key="1">
    <citation type="submission" date="2014-12" db="EMBL/GenBank/DDBJ databases">
        <title>Draft genome sequence of Paenibacillus kamchatkensis strain B-2647.</title>
        <authorList>
            <person name="Karlyshev A.V."/>
            <person name="Kudryashova E.B."/>
        </authorList>
    </citation>
    <scope>NUCLEOTIDE SEQUENCE [LARGE SCALE GENOMIC DNA]</scope>
    <source>
        <strain evidence="1 2">VKM B-2647</strain>
    </source>
</reference>
<name>A0ABR5AJ32_9BACL</name>
<evidence type="ECO:0000313" key="2">
    <source>
        <dbReference type="Proteomes" id="UP000031967"/>
    </source>
</evidence>
<comment type="caution">
    <text evidence="1">The sequence shown here is derived from an EMBL/GenBank/DDBJ whole genome shotgun (WGS) entry which is preliminary data.</text>
</comment>
<dbReference type="RefSeq" id="WP_041047348.1">
    <property type="nucleotide sequence ID" value="NZ_JXAK01000013.1"/>
</dbReference>
<proteinExistence type="predicted"/>
<keyword evidence="2" id="KW-1185">Reference proteome</keyword>